<dbReference type="STRING" id="1453498.LG45_10685"/>
<dbReference type="OrthoDB" id="9765195at2"/>
<comment type="similarity">
    <text evidence="1 11">Belongs to the glycosyl hydrolase 1 family.</text>
</comment>
<dbReference type="PROSITE" id="PS00572">
    <property type="entry name" value="GLYCOSYL_HYDROL_F1_1"/>
    <property type="match status" value="1"/>
</dbReference>
<comment type="caution">
    <text evidence="12">The sequence shown here is derived from an EMBL/GenBank/DDBJ whole genome shotgun (WGS) entry which is preliminary data.</text>
</comment>
<feature type="binding site" evidence="9">
    <location>
        <begin position="421"/>
        <end position="422"/>
    </location>
    <ligand>
        <name>substrate</name>
    </ligand>
</feature>
<dbReference type="SUPFAM" id="SSF51445">
    <property type="entry name" value="(Trans)glycosidases"/>
    <property type="match status" value="1"/>
</dbReference>
<dbReference type="PANTHER" id="PTHR10353:SF36">
    <property type="entry name" value="LP05116P"/>
    <property type="match status" value="1"/>
</dbReference>
<dbReference type="AlphaFoldDB" id="A0A095TZ25"/>
<feature type="binding site" evidence="9">
    <location>
        <position position="134"/>
    </location>
    <ligand>
        <name>substrate</name>
    </ligand>
</feature>
<dbReference type="eggNOG" id="COG2723">
    <property type="taxonomic scope" value="Bacteria"/>
</dbReference>
<keyword evidence="6 11" id="KW-0326">Glycosidase</keyword>
<evidence type="ECO:0000256" key="10">
    <source>
        <dbReference type="PROSITE-ProRule" id="PRU10055"/>
    </source>
</evidence>
<evidence type="ECO:0000256" key="4">
    <source>
        <dbReference type="ARBA" id="ARBA00023001"/>
    </source>
</evidence>
<feature type="binding site" evidence="9">
    <location>
        <position position="178"/>
    </location>
    <ligand>
        <name>substrate</name>
    </ligand>
</feature>
<dbReference type="Gene3D" id="3.20.20.80">
    <property type="entry name" value="Glycosidases"/>
    <property type="match status" value="1"/>
</dbReference>
<keyword evidence="13" id="KW-1185">Reference proteome</keyword>
<dbReference type="EMBL" id="JRHH01000004">
    <property type="protein sequence ID" value="KGD67593.1"/>
    <property type="molecule type" value="Genomic_DNA"/>
</dbReference>
<dbReference type="InterPro" id="IPR017736">
    <property type="entry name" value="Glyco_hydro_1_beta-glucosidase"/>
</dbReference>
<sequence length="461" mass="53531">MKNHDNLVGKTFNYNKSDFGDDFLWGISTSAFQTEGFNDKFGRGPSIWDEFSKKEKAIANNDSPNIATNFYENYREDILLVKKMGIPNFRFSISWSRILPNGTGEINQEGIKYYNEILSFCIENDIEPFVTLYHWDLPLELEKKGGWTNRSILDWFEEYTKVCVNAFKDKVKYWIVLNEPSVFVGAGYFLGVHAPGRKGLVNFLPAMHHALLCQSISYKAIKEIDPKCEVGSTYSCTHITPISYKEKNIKAAERIDTLLNKLFIEPSLGLGYPIKTLPFLKHVSKYFIPGDEVLLKVDFDFIGLQNYTREVVEHDSYVAYVNAKLISAKKRKVATTLMRWEIYPQSIYMMLLKFSEYSGVKKILITENGASFEDEVSQNDVIADNDRIFFIRDYLQQVLYAMEKTDKIKGYFVWSLTDNFEWIEGYKQRFGLVYIDYVSQKRIIKNSGKWYKFFLEGALSN</sequence>
<evidence type="ECO:0000256" key="7">
    <source>
        <dbReference type="ARBA" id="ARBA00023326"/>
    </source>
</evidence>
<evidence type="ECO:0000256" key="5">
    <source>
        <dbReference type="ARBA" id="ARBA00023277"/>
    </source>
</evidence>
<dbReference type="FunFam" id="3.20.20.80:FF:000004">
    <property type="entry name" value="Beta-glucosidase 6-phospho-beta-glucosidase"/>
    <property type="match status" value="1"/>
</dbReference>
<keyword evidence="4" id="KW-0136">Cellulose degradation</keyword>
<evidence type="ECO:0000313" key="12">
    <source>
        <dbReference type="EMBL" id="KGD67593.1"/>
    </source>
</evidence>
<proteinExistence type="inferred from homology"/>
<feature type="active site" description="Nucleophile" evidence="8 10">
    <location>
        <position position="367"/>
    </location>
</feature>
<dbReference type="GO" id="GO:0030245">
    <property type="term" value="P:cellulose catabolic process"/>
    <property type="evidence" value="ECO:0007669"/>
    <property type="project" value="UniProtKB-KW"/>
</dbReference>
<feature type="binding site" evidence="9">
    <location>
        <position position="33"/>
    </location>
    <ligand>
        <name>substrate</name>
    </ligand>
</feature>
<feature type="binding site" evidence="9">
    <location>
        <position position="307"/>
    </location>
    <ligand>
        <name>substrate</name>
    </ligand>
</feature>
<evidence type="ECO:0000256" key="2">
    <source>
        <dbReference type="ARBA" id="ARBA00012744"/>
    </source>
</evidence>
<dbReference type="NCBIfam" id="TIGR03356">
    <property type="entry name" value="BGL"/>
    <property type="match status" value="1"/>
</dbReference>
<evidence type="ECO:0000256" key="1">
    <source>
        <dbReference type="ARBA" id="ARBA00010838"/>
    </source>
</evidence>
<keyword evidence="5" id="KW-0119">Carbohydrate metabolism</keyword>
<dbReference type="EC" id="3.2.1.21" evidence="2 11"/>
<gene>
    <name evidence="12" type="ORF">LG45_10685</name>
</gene>
<dbReference type="Proteomes" id="UP000029554">
    <property type="component" value="Unassembled WGS sequence"/>
</dbReference>
<dbReference type="RefSeq" id="WP_035126926.1">
    <property type="nucleotide sequence ID" value="NZ_JRHH01000004.1"/>
</dbReference>
<evidence type="ECO:0000256" key="9">
    <source>
        <dbReference type="PIRSR" id="PIRSR617736-2"/>
    </source>
</evidence>
<evidence type="ECO:0000256" key="8">
    <source>
        <dbReference type="PIRSR" id="PIRSR617736-1"/>
    </source>
</evidence>
<evidence type="ECO:0000256" key="11">
    <source>
        <dbReference type="RuleBase" id="RU361175"/>
    </source>
</evidence>
<feature type="active site" description="Proton donor" evidence="8">
    <location>
        <position position="179"/>
    </location>
</feature>
<dbReference type="PANTHER" id="PTHR10353">
    <property type="entry name" value="GLYCOSYL HYDROLASE"/>
    <property type="match status" value="1"/>
</dbReference>
<dbReference type="PRINTS" id="PR00131">
    <property type="entry name" value="GLHYDRLASE1"/>
</dbReference>
<evidence type="ECO:0000256" key="6">
    <source>
        <dbReference type="ARBA" id="ARBA00023295"/>
    </source>
</evidence>
<organism evidence="12 13">
    <name type="scientific">Flavobacterium aquatile LMG 4008 = ATCC 11947</name>
    <dbReference type="NCBI Taxonomy" id="1453498"/>
    <lineage>
        <taxon>Bacteria</taxon>
        <taxon>Pseudomonadati</taxon>
        <taxon>Bacteroidota</taxon>
        <taxon>Flavobacteriia</taxon>
        <taxon>Flavobacteriales</taxon>
        <taxon>Flavobacteriaceae</taxon>
        <taxon>Flavobacterium</taxon>
    </lineage>
</organism>
<keyword evidence="3 11" id="KW-0378">Hydrolase</keyword>
<feature type="binding site" evidence="9">
    <location>
        <position position="414"/>
    </location>
    <ligand>
        <name>substrate</name>
    </ligand>
</feature>
<keyword evidence="7" id="KW-0624">Polysaccharide degradation</keyword>
<dbReference type="GO" id="GO:0005829">
    <property type="term" value="C:cytosol"/>
    <property type="evidence" value="ECO:0007669"/>
    <property type="project" value="TreeGrafter"/>
</dbReference>
<dbReference type="Pfam" id="PF00232">
    <property type="entry name" value="Glyco_hydro_1"/>
    <property type="match status" value="1"/>
</dbReference>
<accession>A0A095TZ25</accession>
<reference evidence="12 13" key="1">
    <citation type="submission" date="2014-09" db="EMBL/GenBank/DDBJ databases">
        <title>Whole Genome Shotgun of Flavobacterium aquatile LMG 4008.</title>
        <authorList>
            <person name="Gale A.N."/>
            <person name="Pipes S.E."/>
            <person name="Newman J.D."/>
        </authorList>
    </citation>
    <scope>NUCLEOTIDE SEQUENCE [LARGE SCALE GENOMIC DNA]</scope>
    <source>
        <strain evidence="12 13">LMG 4008</strain>
    </source>
</reference>
<comment type="catalytic activity">
    <reaction evidence="11">
        <text>Hydrolysis of terminal, non-reducing beta-D-glucosyl residues with release of beta-D-glucose.</text>
        <dbReference type="EC" id="3.2.1.21"/>
    </reaction>
</comment>
<dbReference type="InterPro" id="IPR017853">
    <property type="entry name" value="GH"/>
</dbReference>
<protein>
    <recommendedName>
        <fullName evidence="2 11">Beta-glucosidase</fullName>
        <ecNumber evidence="2 11">3.2.1.21</ecNumber>
    </recommendedName>
</protein>
<name>A0A095TZ25_9FLAO</name>
<dbReference type="InterPro" id="IPR001360">
    <property type="entry name" value="Glyco_hydro_1"/>
</dbReference>
<evidence type="ECO:0000313" key="13">
    <source>
        <dbReference type="Proteomes" id="UP000029554"/>
    </source>
</evidence>
<dbReference type="GO" id="GO:0008422">
    <property type="term" value="F:beta-glucosidase activity"/>
    <property type="evidence" value="ECO:0007669"/>
    <property type="project" value="UniProtKB-EC"/>
</dbReference>
<evidence type="ECO:0000256" key="3">
    <source>
        <dbReference type="ARBA" id="ARBA00022801"/>
    </source>
</evidence>
<dbReference type="InterPro" id="IPR018120">
    <property type="entry name" value="Glyco_hydro_1_AS"/>
</dbReference>